<evidence type="ECO:0000313" key="3">
    <source>
        <dbReference type="Proteomes" id="UP000825729"/>
    </source>
</evidence>
<proteinExistence type="predicted"/>
<dbReference type="EMBL" id="JAINDJ010000002">
    <property type="protein sequence ID" value="KAG9457607.1"/>
    <property type="molecule type" value="Genomic_DNA"/>
</dbReference>
<dbReference type="Proteomes" id="UP000825729">
    <property type="component" value="Unassembled WGS sequence"/>
</dbReference>
<feature type="region of interest" description="Disordered" evidence="1">
    <location>
        <begin position="86"/>
        <end position="116"/>
    </location>
</feature>
<organism evidence="2 3">
    <name type="scientific">Aristolochia fimbriata</name>
    <name type="common">White veined hardy Dutchman's pipe vine</name>
    <dbReference type="NCBI Taxonomy" id="158543"/>
    <lineage>
        <taxon>Eukaryota</taxon>
        <taxon>Viridiplantae</taxon>
        <taxon>Streptophyta</taxon>
        <taxon>Embryophyta</taxon>
        <taxon>Tracheophyta</taxon>
        <taxon>Spermatophyta</taxon>
        <taxon>Magnoliopsida</taxon>
        <taxon>Magnoliidae</taxon>
        <taxon>Piperales</taxon>
        <taxon>Aristolochiaceae</taxon>
        <taxon>Aristolochia</taxon>
    </lineage>
</organism>
<protein>
    <submittedName>
        <fullName evidence="2">Uncharacterized protein</fullName>
    </submittedName>
</protein>
<comment type="caution">
    <text evidence="2">The sequence shown here is derived from an EMBL/GenBank/DDBJ whole genome shotgun (WGS) entry which is preliminary data.</text>
</comment>
<keyword evidence="3" id="KW-1185">Reference proteome</keyword>
<evidence type="ECO:0000313" key="2">
    <source>
        <dbReference type="EMBL" id="KAG9457607.1"/>
    </source>
</evidence>
<gene>
    <name evidence="2" type="ORF">H6P81_002115</name>
</gene>
<name>A0AAV7FCZ4_ARIFI</name>
<evidence type="ECO:0000256" key="1">
    <source>
        <dbReference type="SAM" id="MobiDB-lite"/>
    </source>
</evidence>
<accession>A0AAV7FCZ4</accession>
<sequence>MLGTRMNWVRVGLGDSSFYFKPSCFYTDSSLGRVMWRVGGAGSKLVPSYTVLTNPSQIQAKIHSGTSTIRPREGIKEREPFLAREQTASELQAKQAESIGGSSGDSSDRAIGVWGH</sequence>
<reference evidence="2 3" key="1">
    <citation type="submission" date="2021-07" db="EMBL/GenBank/DDBJ databases">
        <title>The Aristolochia fimbriata genome: insights into angiosperm evolution, floral development and chemical biosynthesis.</title>
        <authorList>
            <person name="Jiao Y."/>
        </authorList>
    </citation>
    <scope>NUCLEOTIDE SEQUENCE [LARGE SCALE GENOMIC DNA]</scope>
    <source>
        <strain evidence="2">IBCAS-2021</strain>
        <tissue evidence="2">Leaf</tissue>
    </source>
</reference>
<dbReference type="AlphaFoldDB" id="A0AAV7FCZ4"/>